<dbReference type="AlphaFoldDB" id="A0A699TDR9"/>
<sequence>MSKASSLCAMSIFAVLKVGIPIFTGMTAFVPYVSENGVSPLLDLIIVRCAHKTCGISSIQSLLLSSSRAFIPFPKLLFAHSTKPLACGCLTETKSTDYVIPYKLLDLIAYDGYERLCFNLLYK</sequence>
<comment type="caution">
    <text evidence="2">The sequence shown here is derived from an EMBL/GenBank/DDBJ whole genome shotgun (WGS) entry which is preliminary data.</text>
</comment>
<evidence type="ECO:0000313" key="2">
    <source>
        <dbReference type="EMBL" id="GFD08722.1"/>
    </source>
</evidence>
<feature type="non-terminal residue" evidence="2">
    <location>
        <position position="123"/>
    </location>
</feature>
<gene>
    <name evidence="2" type="ORF">Tci_880691</name>
</gene>
<keyword evidence="1" id="KW-0812">Transmembrane</keyword>
<proteinExistence type="predicted"/>
<keyword evidence="1" id="KW-0472">Membrane</keyword>
<accession>A0A699TDR9</accession>
<keyword evidence="1" id="KW-1133">Transmembrane helix</keyword>
<protein>
    <submittedName>
        <fullName evidence="2">Uncharacterized protein</fullName>
    </submittedName>
</protein>
<name>A0A699TDR9_TANCI</name>
<reference evidence="2" key="1">
    <citation type="journal article" date="2019" name="Sci. Rep.">
        <title>Draft genome of Tanacetum cinerariifolium, the natural source of mosquito coil.</title>
        <authorList>
            <person name="Yamashiro T."/>
            <person name="Shiraishi A."/>
            <person name="Satake H."/>
            <person name="Nakayama K."/>
        </authorList>
    </citation>
    <scope>NUCLEOTIDE SEQUENCE</scope>
</reference>
<feature type="transmembrane region" description="Helical" evidence="1">
    <location>
        <begin position="12"/>
        <end position="33"/>
    </location>
</feature>
<dbReference type="EMBL" id="BKCJ011240388">
    <property type="protein sequence ID" value="GFD08722.1"/>
    <property type="molecule type" value="Genomic_DNA"/>
</dbReference>
<evidence type="ECO:0000256" key="1">
    <source>
        <dbReference type="SAM" id="Phobius"/>
    </source>
</evidence>
<organism evidence="2">
    <name type="scientific">Tanacetum cinerariifolium</name>
    <name type="common">Dalmatian daisy</name>
    <name type="synonym">Chrysanthemum cinerariifolium</name>
    <dbReference type="NCBI Taxonomy" id="118510"/>
    <lineage>
        <taxon>Eukaryota</taxon>
        <taxon>Viridiplantae</taxon>
        <taxon>Streptophyta</taxon>
        <taxon>Embryophyta</taxon>
        <taxon>Tracheophyta</taxon>
        <taxon>Spermatophyta</taxon>
        <taxon>Magnoliopsida</taxon>
        <taxon>eudicotyledons</taxon>
        <taxon>Gunneridae</taxon>
        <taxon>Pentapetalae</taxon>
        <taxon>asterids</taxon>
        <taxon>campanulids</taxon>
        <taxon>Asterales</taxon>
        <taxon>Asteraceae</taxon>
        <taxon>Asteroideae</taxon>
        <taxon>Anthemideae</taxon>
        <taxon>Anthemidinae</taxon>
        <taxon>Tanacetum</taxon>
    </lineage>
</organism>